<dbReference type="InterPro" id="IPR006876">
    <property type="entry name" value="LMBR1-like_membr_prot"/>
</dbReference>
<comment type="similarity">
    <text evidence="2">Belongs to the LIMR family.</text>
</comment>
<feature type="transmembrane region" description="Helical" evidence="6">
    <location>
        <begin position="132"/>
        <end position="150"/>
    </location>
</feature>
<evidence type="ECO:0000256" key="2">
    <source>
        <dbReference type="ARBA" id="ARBA00010487"/>
    </source>
</evidence>
<evidence type="ECO:0000256" key="6">
    <source>
        <dbReference type="SAM" id="Phobius"/>
    </source>
</evidence>
<comment type="caution">
    <text evidence="7">The sequence shown here is derived from an EMBL/GenBank/DDBJ whole genome shotgun (WGS) entry which is preliminary data.</text>
</comment>
<proteinExistence type="inferred from homology"/>
<organism evidence="7 8">
    <name type="scientific">Albugo candida</name>
    <dbReference type="NCBI Taxonomy" id="65357"/>
    <lineage>
        <taxon>Eukaryota</taxon>
        <taxon>Sar</taxon>
        <taxon>Stramenopiles</taxon>
        <taxon>Oomycota</taxon>
        <taxon>Peronosporomycetes</taxon>
        <taxon>Albuginales</taxon>
        <taxon>Albuginaceae</taxon>
        <taxon>Albugo</taxon>
    </lineage>
</organism>
<dbReference type="OrthoDB" id="73273at2759"/>
<dbReference type="InterPro" id="IPR008075">
    <property type="entry name" value="LIMR"/>
</dbReference>
<evidence type="ECO:0000256" key="3">
    <source>
        <dbReference type="ARBA" id="ARBA00022692"/>
    </source>
</evidence>
<reference evidence="7 8" key="1">
    <citation type="submission" date="2012-05" db="EMBL/GenBank/DDBJ databases">
        <title>Recombination and specialization in a pathogen metapopulation.</title>
        <authorList>
            <person name="Gardiner A."/>
            <person name="Kemen E."/>
            <person name="Schultz-Larsen T."/>
            <person name="MacLean D."/>
            <person name="Van Oosterhout C."/>
            <person name="Jones J.D.G."/>
        </authorList>
    </citation>
    <scope>NUCLEOTIDE SEQUENCE [LARGE SCALE GENOMIC DNA]</scope>
    <source>
        <strain evidence="7 8">Ac Nc2</strain>
    </source>
</reference>
<feature type="transmembrane region" description="Helical" evidence="6">
    <location>
        <begin position="214"/>
        <end position="240"/>
    </location>
</feature>
<keyword evidence="3 6" id="KW-0812">Transmembrane</keyword>
<keyword evidence="5 6" id="KW-0472">Membrane</keyword>
<feature type="transmembrane region" description="Helical" evidence="6">
    <location>
        <begin position="6"/>
        <end position="27"/>
    </location>
</feature>
<keyword evidence="8" id="KW-1185">Reference proteome</keyword>
<dbReference type="InParanoid" id="A0A024G716"/>
<evidence type="ECO:0000256" key="1">
    <source>
        <dbReference type="ARBA" id="ARBA00004141"/>
    </source>
</evidence>
<gene>
    <name evidence="7" type="ORF">BN9_031230</name>
</gene>
<dbReference type="Pfam" id="PF04791">
    <property type="entry name" value="LMBR1"/>
    <property type="match status" value="2"/>
</dbReference>
<evidence type="ECO:0000313" key="8">
    <source>
        <dbReference type="Proteomes" id="UP000053237"/>
    </source>
</evidence>
<evidence type="ECO:0008006" key="9">
    <source>
        <dbReference type="Google" id="ProtNLM"/>
    </source>
</evidence>
<dbReference type="Proteomes" id="UP000053237">
    <property type="component" value="Unassembled WGS sequence"/>
</dbReference>
<dbReference type="STRING" id="65357.A0A024G716"/>
<accession>A0A024G716</accession>
<dbReference type="AlphaFoldDB" id="A0A024G716"/>
<protein>
    <recommendedName>
        <fullName evidence="9">LMBR1-like conserved region-containing protein</fullName>
    </recommendedName>
</protein>
<dbReference type="PANTHER" id="PTHR31652">
    <property type="entry name" value="LIMR FAMILY PROTEIN DDB_G0283707-RELATED"/>
    <property type="match status" value="1"/>
</dbReference>
<evidence type="ECO:0000256" key="4">
    <source>
        <dbReference type="ARBA" id="ARBA00022989"/>
    </source>
</evidence>
<feature type="transmembrane region" description="Helical" evidence="6">
    <location>
        <begin position="377"/>
        <end position="402"/>
    </location>
</feature>
<feature type="transmembrane region" description="Helical" evidence="6">
    <location>
        <begin position="474"/>
        <end position="497"/>
    </location>
</feature>
<name>A0A024G716_9STRA</name>
<evidence type="ECO:0000313" key="7">
    <source>
        <dbReference type="EMBL" id="CCI42339.1"/>
    </source>
</evidence>
<dbReference type="PANTHER" id="PTHR31652:SF0">
    <property type="entry name" value="LIMR FAMILY PROTEIN DDB_G0283707-RELATED"/>
    <property type="match status" value="1"/>
</dbReference>
<sequence>MAADWYLIVIIIVMVVALLFCNLYILVYFQHADDKNTAYFPKLLVVFGLLLGEATILLLPLDVANNTTALGCQEGWNKECGNLDMELLWLIVFLSIIFIIVVLLPFSIYYYESDDGDDSITGSCRFLEAFKMECLTLLFTIALLVILYVTSSKSKIPMKATQVFSESIKSGFHSYIDGSTLTNAETANATSITKVLHVTVNVSFPLYTIGLASFLGWFGFSIFTGIGLVALPMDLILAFVNRPKYISADVYAHQKLAIQRRSLELIDIGKQIKTGMERPGQHNKSSKERRKQRRVDFITINKFKQAVYLLETDMEDLQLCHEGYKNFNPLIPLFKLFLGCICSIVSLIWICHIALYMLPATPLLPFLNDYFIWFDSWFPLFGTISIGIFSLFLLACSVKGCFKFGMRCFCFALHPMELHGTYMNSLLFNLALILMCSIPAVQFCDQAFKEYGRLTAIRTIFGVQIQNLRGMNVFWIYNIFIYAILCICLLSGIFLGIKPKDKASALDNIRKKIEQQVREDANIV</sequence>
<dbReference type="PRINTS" id="PR01692">
    <property type="entry name" value="LIPOCALINIMR"/>
</dbReference>
<feature type="transmembrane region" description="Helical" evidence="6">
    <location>
        <begin position="87"/>
        <end position="111"/>
    </location>
</feature>
<feature type="transmembrane region" description="Helical" evidence="6">
    <location>
        <begin position="422"/>
        <end position="441"/>
    </location>
</feature>
<feature type="transmembrane region" description="Helical" evidence="6">
    <location>
        <begin position="333"/>
        <end position="357"/>
    </location>
</feature>
<evidence type="ECO:0000256" key="5">
    <source>
        <dbReference type="ARBA" id="ARBA00023136"/>
    </source>
</evidence>
<comment type="subcellular location">
    <subcellularLocation>
        <location evidence="1">Membrane</location>
        <topology evidence="1">Multi-pass membrane protein</topology>
    </subcellularLocation>
</comment>
<feature type="transmembrane region" description="Helical" evidence="6">
    <location>
        <begin position="39"/>
        <end position="61"/>
    </location>
</feature>
<dbReference type="EMBL" id="CAIX01000032">
    <property type="protein sequence ID" value="CCI42339.1"/>
    <property type="molecule type" value="Genomic_DNA"/>
</dbReference>
<keyword evidence="4 6" id="KW-1133">Transmembrane helix</keyword>
<dbReference type="GO" id="GO:0016020">
    <property type="term" value="C:membrane"/>
    <property type="evidence" value="ECO:0007669"/>
    <property type="project" value="UniProtKB-SubCell"/>
</dbReference>